<organism evidence="1 2">
    <name type="scientific">Blastocystis sp. subtype 1 (strain ATCC 50177 / NandII)</name>
    <dbReference type="NCBI Taxonomy" id="478820"/>
    <lineage>
        <taxon>Eukaryota</taxon>
        <taxon>Sar</taxon>
        <taxon>Stramenopiles</taxon>
        <taxon>Bigyra</taxon>
        <taxon>Opalozoa</taxon>
        <taxon>Opalinata</taxon>
        <taxon>Blastocystidae</taxon>
        <taxon>Blastocystis</taxon>
    </lineage>
</organism>
<proteinExistence type="predicted"/>
<reference evidence="1 2" key="1">
    <citation type="submission" date="2016-05" db="EMBL/GenBank/DDBJ databases">
        <title>Nuclear genome of Blastocystis sp. subtype 1 NandII.</title>
        <authorList>
            <person name="Gentekaki E."/>
            <person name="Curtis B."/>
            <person name="Stairs C."/>
            <person name="Eme L."/>
            <person name="Herman E."/>
            <person name="Klimes V."/>
            <person name="Arias M.C."/>
            <person name="Elias M."/>
            <person name="Hilliou F."/>
            <person name="Klute M."/>
            <person name="Malik S.-B."/>
            <person name="Pightling A."/>
            <person name="Rachubinski R."/>
            <person name="Salas D."/>
            <person name="Schlacht A."/>
            <person name="Suga H."/>
            <person name="Archibald J."/>
            <person name="Ball S.G."/>
            <person name="Clark G."/>
            <person name="Dacks J."/>
            <person name="Van Der Giezen M."/>
            <person name="Tsaousis A."/>
            <person name="Roger A."/>
        </authorList>
    </citation>
    <scope>NUCLEOTIDE SEQUENCE [LARGE SCALE GENOMIC DNA]</scope>
    <source>
        <strain evidence="2">ATCC 50177 / NandII</strain>
    </source>
</reference>
<dbReference type="EMBL" id="LXWW01000556">
    <property type="protein sequence ID" value="OAO12246.1"/>
    <property type="molecule type" value="Genomic_DNA"/>
</dbReference>
<comment type="caution">
    <text evidence="1">The sequence shown here is derived from an EMBL/GenBank/DDBJ whole genome shotgun (WGS) entry which is preliminary data.</text>
</comment>
<protein>
    <submittedName>
        <fullName evidence="1">Uncharacterized protein</fullName>
    </submittedName>
</protein>
<name>A0A196S7A7_BLAHN</name>
<sequence length="496" mass="56599">MEWNDRSALIGRLSESSTPIVLFHASDDPYVVHWLQMDERWRDSGLGSYKCDFLPKGIRSFPKHPIVILYSGIASSILDGSNLLDTMEEVASTRFPFAIDDLVPSLYSSEFVYASCQRASIYSISQECVSHSLQITPDVLIQPTSACVQPSSHPLLYYASHEKGLFLCDFRVAKPVLLTAVPHSSHLQRIENDWNCYCFAHDSEIDVIDVRNPNALEMRWRFDGAIQKLDCYRCTSSDYLVSAKVRRKKEEELLGRVITRAMLDLSSTSNSYPIPSLHDDSLQLLYSSQKPFDYAVLPLRTENEDTDVANSGMCSILTLGWNQLDYSQLECNSLALNASIQHMFAYGREERIWGSPQSSGGPQPETLRSVDIDSLMHTETQWVEDEAILQSIVDRGLLKQPQSVMEVCSVIEARTGKHMNPRFVLEWLRKKGLREVRTISREERRNDFEGIVFVDEKKYEELLSPFTEGQHPIDKKRIDVLSNIWDHLETDNGIFI</sequence>
<dbReference type="AlphaFoldDB" id="A0A196S7A7"/>
<gene>
    <name evidence="1" type="ORF">AV274_6049</name>
</gene>
<accession>A0A196S7A7</accession>
<evidence type="ECO:0000313" key="1">
    <source>
        <dbReference type="EMBL" id="OAO12246.1"/>
    </source>
</evidence>
<dbReference type="Proteomes" id="UP000078348">
    <property type="component" value="Unassembled WGS sequence"/>
</dbReference>
<keyword evidence="2" id="KW-1185">Reference proteome</keyword>
<evidence type="ECO:0000313" key="2">
    <source>
        <dbReference type="Proteomes" id="UP000078348"/>
    </source>
</evidence>